<accession>A0A3D3R7V7</accession>
<reference evidence="1 2" key="1">
    <citation type="journal article" date="2018" name="Nat. Biotechnol.">
        <title>A standardized bacterial taxonomy based on genome phylogeny substantially revises the tree of life.</title>
        <authorList>
            <person name="Parks D.H."/>
            <person name="Chuvochina M."/>
            <person name="Waite D.W."/>
            <person name="Rinke C."/>
            <person name="Skarshewski A."/>
            <person name="Chaumeil P.A."/>
            <person name="Hugenholtz P."/>
        </authorList>
    </citation>
    <scope>NUCLEOTIDE SEQUENCE [LARGE SCALE GENOMIC DNA]</scope>
    <source>
        <strain evidence="1">UBA9375</strain>
    </source>
</reference>
<protein>
    <submittedName>
        <fullName evidence="1">Uncharacterized protein</fullName>
    </submittedName>
</protein>
<gene>
    <name evidence="1" type="ORF">DIT97_17155</name>
</gene>
<dbReference type="EMBL" id="DQAY01000104">
    <property type="protein sequence ID" value="HCO24666.1"/>
    <property type="molecule type" value="Genomic_DNA"/>
</dbReference>
<comment type="caution">
    <text evidence="1">The sequence shown here is derived from an EMBL/GenBank/DDBJ whole genome shotgun (WGS) entry which is preliminary data.</text>
</comment>
<sequence>MTDSPPSPRVRTSRQRSEQIVRLIKKMIGRGSYLSEIKNAIADEFQISRRSVERYLTRARREMLKEVEQSLEQHRADSLYFYRSVIDSPKATERDRLRARERIDRLLGLDTKATSRKKAWLRKLTPEVIRNMSSEELEATRQRVIREREQSPDEYY</sequence>
<proteinExistence type="predicted"/>
<dbReference type="AlphaFoldDB" id="A0A3D3R7V7"/>
<organism evidence="1 2">
    <name type="scientific">Gimesia maris</name>
    <dbReference type="NCBI Taxonomy" id="122"/>
    <lineage>
        <taxon>Bacteria</taxon>
        <taxon>Pseudomonadati</taxon>
        <taxon>Planctomycetota</taxon>
        <taxon>Planctomycetia</taxon>
        <taxon>Planctomycetales</taxon>
        <taxon>Planctomycetaceae</taxon>
        <taxon>Gimesia</taxon>
    </lineage>
</organism>
<evidence type="ECO:0000313" key="1">
    <source>
        <dbReference type="EMBL" id="HCO24666.1"/>
    </source>
</evidence>
<dbReference type="Proteomes" id="UP000263642">
    <property type="component" value="Unassembled WGS sequence"/>
</dbReference>
<name>A0A3D3R7V7_9PLAN</name>
<evidence type="ECO:0000313" key="2">
    <source>
        <dbReference type="Proteomes" id="UP000263642"/>
    </source>
</evidence>